<dbReference type="InterPro" id="IPR004433">
    <property type="entry name" value="MenaQ_synth_MenD"/>
</dbReference>
<dbReference type="Gene3D" id="3.40.50.970">
    <property type="match status" value="2"/>
</dbReference>
<evidence type="ECO:0000313" key="12">
    <source>
        <dbReference type="Proteomes" id="UP000004221"/>
    </source>
</evidence>
<keyword evidence="4 7" id="KW-0460">Magnesium</keyword>
<keyword evidence="2 7" id="KW-0808">Transferase</keyword>
<comment type="similarity">
    <text evidence="7">Belongs to the TPP enzyme family. MenD subfamily.</text>
</comment>
<comment type="cofactor">
    <cofactor evidence="7">
        <name>Mg(2+)</name>
        <dbReference type="ChEBI" id="CHEBI:18420"/>
    </cofactor>
    <cofactor evidence="7">
        <name>Mn(2+)</name>
        <dbReference type="ChEBI" id="CHEBI:29035"/>
    </cofactor>
</comment>
<feature type="domain" description="Thiamine pyrophosphate enzyme N-terminal TPP-binding" evidence="9">
    <location>
        <begin position="13"/>
        <end position="124"/>
    </location>
</feature>
<dbReference type="InterPro" id="IPR011766">
    <property type="entry name" value="TPP_enzyme_TPP-bd"/>
</dbReference>
<keyword evidence="5 7" id="KW-0786">Thiamine pyrophosphate</keyword>
<comment type="caution">
    <text evidence="11">The sequence shown here is derived from an EMBL/GenBank/DDBJ whole genome shotgun (WGS) entry which is preliminary data.</text>
</comment>
<dbReference type="EMBL" id="CAGS01000347">
    <property type="protein sequence ID" value="CCF84874.1"/>
    <property type="molecule type" value="Genomic_DNA"/>
</dbReference>
<dbReference type="InterPro" id="IPR029035">
    <property type="entry name" value="DHS-like_NAD/FAD-binding_dom"/>
</dbReference>
<proteinExistence type="inferred from homology"/>
<dbReference type="UniPathway" id="UPA00079"/>
<dbReference type="UniPathway" id="UPA01057">
    <property type="reaction ID" value="UER00164"/>
</dbReference>
<dbReference type="EC" id="2.2.1.9" evidence="7"/>
<keyword evidence="6 7" id="KW-0464">Manganese</keyword>
<comment type="function">
    <text evidence="7">Catalyzes the thiamine diphosphate-dependent decarboxylation of 2-oxoglutarate and the subsequent addition of the resulting succinic semialdehyde-thiamine pyrophosphate anion to isochorismate to yield 2-succinyl-5-enolpyruvyl-6-hydroxy-3-cyclohexene-1-carboxylate (SEPHCHC).</text>
</comment>
<evidence type="ECO:0000256" key="5">
    <source>
        <dbReference type="ARBA" id="ARBA00023052"/>
    </source>
</evidence>
<organism evidence="11 12">
    <name type="scientific">Nitrolancea hollandica Lb</name>
    <dbReference type="NCBI Taxonomy" id="1129897"/>
    <lineage>
        <taxon>Bacteria</taxon>
        <taxon>Pseudomonadati</taxon>
        <taxon>Thermomicrobiota</taxon>
        <taxon>Thermomicrobia</taxon>
        <taxon>Sphaerobacterales</taxon>
        <taxon>Sphaerobacterineae</taxon>
        <taxon>Sphaerobacteraceae</taxon>
        <taxon>Nitrolancea</taxon>
    </lineage>
</organism>
<evidence type="ECO:0000259" key="9">
    <source>
        <dbReference type="Pfam" id="PF02776"/>
    </source>
</evidence>
<evidence type="ECO:0000259" key="8">
    <source>
        <dbReference type="Pfam" id="PF02775"/>
    </source>
</evidence>
<reference evidence="11 12" key="1">
    <citation type="journal article" date="2012" name="ISME J.">
        <title>Nitrification expanded: discovery, physiology and genomics of a nitrite-oxidizing bacterium from the phylum Chloroflexi.</title>
        <authorList>
            <person name="Sorokin D.Y."/>
            <person name="Lucker S."/>
            <person name="Vejmelkova D."/>
            <person name="Kostrikina N.A."/>
            <person name="Kleerebezem R."/>
            <person name="Rijpstra W.I."/>
            <person name="Damste J.S."/>
            <person name="Le Paslier D."/>
            <person name="Muyzer G."/>
            <person name="Wagner M."/>
            <person name="van Loosdrecht M.C."/>
            <person name="Daims H."/>
        </authorList>
    </citation>
    <scope>NUCLEOTIDE SEQUENCE [LARGE SCALE GENOMIC DNA]</scope>
    <source>
        <strain evidence="12">none</strain>
    </source>
</reference>
<gene>
    <name evidence="7 11" type="primary">menD</name>
    <name evidence="11" type="ORF">NITHO_4100003</name>
</gene>
<comment type="pathway">
    <text evidence="7">Quinol/quinone metabolism; menaquinone biosynthesis.</text>
</comment>
<dbReference type="GO" id="GO:0030145">
    <property type="term" value="F:manganese ion binding"/>
    <property type="evidence" value="ECO:0007669"/>
    <property type="project" value="UniProtKB-UniRule"/>
</dbReference>
<dbReference type="GO" id="GO:0000287">
    <property type="term" value="F:magnesium ion binding"/>
    <property type="evidence" value="ECO:0007669"/>
    <property type="project" value="UniProtKB-UniRule"/>
</dbReference>
<dbReference type="AlphaFoldDB" id="I4EJL2"/>
<evidence type="ECO:0000259" key="10">
    <source>
        <dbReference type="Pfam" id="PF16582"/>
    </source>
</evidence>
<dbReference type="SUPFAM" id="SSF52518">
    <property type="entry name" value="Thiamin diphosphate-binding fold (THDP-binding)"/>
    <property type="match status" value="2"/>
</dbReference>
<accession>I4EJL2</accession>
<dbReference type="GO" id="GO:0009234">
    <property type="term" value="P:menaquinone biosynthetic process"/>
    <property type="evidence" value="ECO:0007669"/>
    <property type="project" value="UniProtKB-UniRule"/>
</dbReference>
<comment type="pathway">
    <text evidence="7">Quinol/quinone metabolism; 1,4-dihydroxy-2-naphthoate biosynthesis; 1,4-dihydroxy-2-naphthoate from chorismate: step 2/7.</text>
</comment>
<dbReference type="GO" id="GO:0070204">
    <property type="term" value="F:2-succinyl-5-enolpyruvyl-6-hydroxy-3-cyclohexene-1-carboxylic-acid synthase activity"/>
    <property type="evidence" value="ECO:0007669"/>
    <property type="project" value="UniProtKB-UniRule"/>
</dbReference>
<dbReference type="HAMAP" id="MF_01659">
    <property type="entry name" value="MenD"/>
    <property type="match status" value="1"/>
</dbReference>
<evidence type="ECO:0000256" key="7">
    <source>
        <dbReference type="HAMAP-Rule" id="MF_01659"/>
    </source>
</evidence>
<evidence type="ECO:0000256" key="3">
    <source>
        <dbReference type="ARBA" id="ARBA00022723"/>
    </source>
</evidence>
<protein>
    <recommendedName>
        <fullName evidence="7">2-succinyl-5-enolpyruvyl-6-hydroxy-3-cyclohexene-1-carboxylate synthase</fullName>
        <shortName evidence="7">SEPHCHC synthase</shortName>
        <ecNumber evidence="7">2.2.1.9</ecNumber>
    </recommendedName>
    <alternativeName>
        <fullName evidence="7">Menaquinone biosynthesis protein MenD</fullName>
    </alternativeName>
</protein>
<dbReference type="Pfam" id="PF02776">
    <property type="entry name" value="TPP_enzyme_N"/>
    <property type="match status" value="1"/>
</dbReference>
<evidence type="ECO:0000256" key="1">
    <source>
        <dbReference type="ARBA" id="ARBA00022428"/>
    </source>
</evidence>
<dbReference type="Pfam" id="PF02775">
    <property type="entry name" value="TPP_enzyme_C"/>
    <property type="match status" value="1"/>
</dbReference>
<evidence type="ECO:0000256" key="2">
    <source>
        <dbReference type="ARBA" id="ARBA00022679"/>
    </source>
</evidence>
<evidence type="ECO:0000256" key="4">
    <source>
        <dbReference type="ARBA" id="ARBA00022842"/>
    </source>
</evidence>
<dbReference type="NCBIfam" id="TIGR00173">
    <property type="entry name" value="menD"/>
    <property type="match status" value="1"/>
</dbReference>
<keyword evidence="12" id="KW-1185">Reference proteome</keyword>
<dbReference type="InterPro" id="IPR012001">
    <property type="entry name" value="Thiamin_PyroP_enz_TPP-bd_dom"/>
</dbReference>
<comment type="catalytic activity">
    <reaction evidence="7">
        <text>isochorismate + 2-oxoglutarate + H(+) = 5-enolpyruvoyl-6-hydroxy-2-succinyl-cyclohex-3-ene-1-carboxylate + CO2</text>
        <dbReference type="Rhea" id="RHEA:25593"/>
        <dbReference type="ChEBI" id="CHEBI:15378"/>
        <dbReference type="ChEBI" id="CHEBI:16526"/>
        <dbReference type="ChEBI" id="CHEBI:16810"/>
        <dbReference type="ChEBI" id="CHEBI:29780"/>
        <dbReference type="ChEBI" id="CHEBI:58818"/>
        <dbReference type="EC" id="2.2.1.9"/>
    </reaction>
</comment>
<dbReference type="PANTHER" id="PTHR42916:SF1">
    <property type="entry name" value="PROTEIN PHYLLO, CHLOROPLASTIC"/>
    <property type="match status" value="1"/>
</dbReference>
<dbReference type="GO" id="GO:0030976">
    <property type="term" value="F:thiamine pyrophosphate binding"/>
    <property type="evidence" value="ECO:0007669"/>
    <property type="project" value="UniProtKB-UniRule"/>
</dbReference>
<dbReference type="PIRSF" id="PIRSF004983">
    <property type="entry name" value="MenD"/>
    <property type="match status" value="1"/>
</dbReference>
<dbReference type="Gene3D" id="3.40.50.1220">
    <property type="entry name" value="TPP-binding domain"/>
    <property type="match status" value="1"/>
</dbReference>
<feature type="domain" description="Thiamine pyrophosphate enzyme TPP-binding" evidence="8">
    <location>
        <begin position="444"/>
        <end position="560"/>
    </location>
</feature>
<dbReference type="Pfam" id="PF16582">
    <property type="entry name" value="TPP_enzyme_M_2"/>
    <property type="match status" value="1"/>
</dbReference>
<dbReference type="InterPro" id="IPR032264">
    <property type="entry name" value="MenD_middle"/>
</dbReference>
<evidence type="ECO:0000256" key="6">
    <source>
        <dbReference type="ARBA" id="ARBA00023211"/>
    </source>
</evidence>
<dbReference type="Proteomes" id="UP000004221">
    <property type="component" value="Unassembled WGS sequence"/>
</dbReference>
<sequence>MRPEQALYAYVGAFVDELARSGVRHVCLAPGSRSTPLALMVARHPNITLWTHLDERSASFFALGLAKAPREPVALVCTSGTAAANFLPAVIEARYGRVPLLVLTADRPPELRDVGAPQSIDQIQLYGNQVKWFVEVAMPEATPGLLRYVRMLAGRAVATALASPSGPVHLNFPFREPLVPLPVDPDAGNASAWTGRPDGEPYVTLTQAPRVMEPGQLSAVAAVLARARRGLIVCGPQDDPDLAGAVTRLAKRLGFPLLADPLSQVRCGGHDGSTVIDAYDAFLRDQRVAGDLIPDLVVRVGAMPTSKPVLLFLQRYPECPHILVDGGDGWNDPALLASQVIHADPRLLCDALLDALGDHRVSDPSWLSTWTDIDRRTRTAIETRLADTGELFEGRVFAELARLLPDRSTLYVGNSMPVRDLDTFFPARGRSIRFLANRGANGIDGVVSSALGAAVGSDGPLVLVIGDISFYHDMNGLLAAKRYGLNATIVLLNNDGGGIFSFLPQASQPEHFEALFGTPHGLDFRPAAELYDAAFTRVDTWEGFREAVQRGLVSDGLDIIELRTGRDRNVTLHREIWQAVSSALDNGDLECRPSR</sequence>
<dbReference type="InterPro" id="IPR029061">
    <property type="entry name" value="THDP-binding"/>
</dbReference>
<keyword evidence="1 7" id="KW-0474">Menaquinone biosynthesis</keyword>
<dbReference type="CDD" id="cd02009">
    <property type="entry name" value="TPP_SHCHC_synthase"/>
    <property type="match status" value="1"/>
</dbReference>
<dbReference type="PANTHER" id="PTHR42916">
    <property type="entry name" value="2-SUCCINYL-5-ENOLPYRUVYL-6-HYDROXY-3-CYCLOHEXENE-1-CARBOXYLATE SYNTHASE"/>
    <property type="match status" value="1"/>
</dbReference>
<dbReference type="SUPFAM" id="SSF52467">
    <property type="entry name" value="DHS-like NAD/FAD-binding domain"/>
    <property type="match status" value="1"/>
</dbReference>
<dbReference type="OrthoDB" id="9791859at2"/>
<keyword evidence="3 7" id="KW-0479">Metal-binding</keyword>
<comment type="cofactor">
    <cofactor evidence="7">
        <name>thiamine diphosphate</name>
        <dbReference type="ChEBI" id="CHEBI:58937"/>
    </cofactor>
    <text evidence="7">Binds 1 thiamine pyrophosphate per subunit.</text>
</comment>
<name>I4EJL2_9BACT</name>
<dbReference type="RefSeq" id="WP_008479376.1">
    <property type="nucleotide sequence ID" value="NZ_CAGS01000347.1"/>
</dbReference>
<dbReference type="CDD" id="cd07037">
    <property type="entry name" value="TPP_PYR_MenD"/>
    <property type="match status" value="1"/>
</dbReference>
<evidence type="ECO:0000313" key="11">
    <source>
        <dbReference type="EMBL" id="CCF84874.1"/>
    </source>
</evidence>
<feature type="domain" description="Menaquinone biosynthesis protein MenD middle" evidence="10">
    <location>
        <begin position="225"/>
        <end position="412"/>
    </location>
</feature>
<comment type="subunit">
    <text evidence="7">Homodimer.</text>
</comment>